<evidence type="ECO:0000313" key="3">
    <source>
        <dbReference type="EMBL" id="MBO0929952.1"/>
    </source>
</evidence>
<dbReference type="InterPro" id="IPR011933">
    <property type="entry name" value="Double_TM_dom"/>
</dbReference>
<dbReference type="RefSeq" id="WP_207333921.1">
    <property type="nucleotide sequence ID" value="NZ_JAFMYU010000002.1"/>
</dbReference>
<dbReference type="NCBIfam" id="TIGR02226">
    <property type="entry name" value="two_anch"/>
    <property type="match status" value="1"/>
</dbReference>
<dbReference type="PANTHER" id="PTHR37464:SF1">
    <property type="entry name" value="BLL2463 PROTEIN"/>
    <property type="match status" value="1"/>
</dbReference>
<reference evidence="3 4" key="1">
    <citation type="submission" date="2021-03" db="EMBL/GenBank/DDBJ databases">
        <title>Fibrella sp. HMF5036 genome sequencing and assembly.</title>
        <authorList>
            <person name="Kang H."/>
            <person name="Kim H."/>
            <person name="Bae S."/>
            <person name="Joh K."/>
        </authorList>
    </citation>
    <scope>NUCLEOTIDE SEQUENCE [LARGE SCALE GENOMIC DNA]</scope>
    <source>
        <strain evidence="3 4">HMF5036</strain>
    </source>
</reference>
<keyword evidence="1" id="KW-0472">Membrane</keyword>
<dbReference type="InterPro" id="IPR024163">
    <property type="entry name" value="Aerotolerance_reg_N"/>
</dbReference>
<evidence type="ECO:0000256" key="1">
    <source>
        <dbReference type="SAM" id="Phobius"/>
    </source>
</evidence>
<comment type="caution">
    <text evidence="3">The sequence shown here is derived from an EMBL/GenBank/DDBJ whole genome shotgun (WGS) entry which is preliminary data.</text>
</comment>
<proteinExistence type="predicted"/>
<evidence type="ECO:0000259" key="2">
    <source>
        <dbReference type="Pfam" id="PF07584"/>
    </source>
</evidence>
<dbReference type="PANTHER" id="PTHR37464">
    <property type="entry name" value="BLL2463 PROTEIN"/>
    <property type="match status" value="1"/>
</dbReference>
<feature type="transmembrane region" description="Helical" evidence="1">
    <location>
        <begin position="6"/>
        <end position="24"/>
    </location>
</feature>
<name>A0A939G066_9BACT</name>
<accession>A0A939G066</accession>
<dbReference type="Proteomes" id="UP000664795">
    <property type="component" value="Unassembled WGS sequence"/>
</dbReference>
<evidence type="ECO:0000313" key="4">
    <source>
        <dbReference type="Proteomes" id="UP000664795"/>
    </source>
</evidence>
<sequence length="395" mass="43410">MTFLNPVLLWGILAIAVPIALHFWHQQRARPMPWAMLRWLETPTQPPKRGLRFDNLLLLVLRCLLLVVLACLLARPIWPGKKTATPAQQVHLVEPNRQLVSMYRFELAQAQQRDERLFWATQPLSIITALDELPPSPPLNPLALQAVIDEATAPQANLHLYLRNSSVWVNGPAFQVPKPFFLHPANSATENPSSHIALPSGKVLTLADNGRLAVTNATTTKAVTTAPIRVLVQLGEAAERASVLAALGALTQVYGLTYQLDEQSITNKSYTWIITDRSITSPNPATVYTLVGQPLRTDWSNVQYLPGPLTIRSNADIANGQLPEQLGMQLLSGLGLTSQPTPLSQQAFAALFQPAISDQSPTLPTAHPRNAGQKALLILFLSLLLAERWLSRRGA</sequence>
<dbReference type="Pfam" id="PF07584">
    <property type="entry name" value="BatA"/>
    <property type="match status" value="1"/>
</dbReference>
<dbReference type="EMBL" id="JAFMYU010000002">
    <property type="protein sequence ID" value="MBO0929952.1"/>
    <property type="molecule type" value="Genomic_DNA"/>
</dbReference>
<feature type="domain" description="Aerotolerance regulator N-terminal" evidence="2">
    <location>
        <begin position="1"/>
        <end position="76"/>
    </location>
</feature>
<feature type="transmembrane region" description="Helical" evidence="1">
    <location>
        <begin position="56"/>
        <end position="78"/>
    </location>
</feature>
<keyword evidence="4" id="KW-1185">Reference proteome</keyword>
<dbReference type="AlphaFoldDB" id="A0A939G066"/>
<keyword evidence="1" id="KW-0812">Transmembrane</keyword>
<protein>
    <submittedName>
        <fullName evidence="3">BatA domain-containing protein</fullName>
    </submittedName>
</protein>
<organism evidence="3 4">
    <name type="scientific">Fibrella aquatilis</name>
    <dbReference type="NCBI Taxonomy" id="2817059"/>
    <lineage>
        <taxon>Bacteria</taxon>
        <taxon>Pseudomonadati</taxon>
        <taxon>Bacteroidota</taxon>
        <taxon>Cytophagia</taxon>
        <taxon>Cytophagales</taxon>
        <taxon>Spirosomataceae</taxon>
        <taxon>Fibrella</taxon>
    </lineage>
</organism>
<keyword evidence="1" id="KW-1133">Transmembrane helix</keyword>
<gene>
    <name evidence="3" type="ORF">J2I48_03055</name>
</gene>